<dbReference type="STRING" id="1802505.A3D01_01805"/>
<gene>
    <name evidence="4" type="ORF">A3D01_01805</name>
</gene>
<dbReference type="SMART" id="SM00028">
    <property type="entry name" value="TPR"/>
    <property type="match status" value="4"/>
</dbReference>
<feature type="region of interest" description="Disordered" evidence="2">
    <location>
        <begin position="642"/>
        <end position="702"/>
    </location>
</feature>
<dbReference type="Gene3D" id="1.25.40.10">
    <property type="entry name" value="Tetratricopeptide repeat domain"/>
    <property type="match status" value="2"/>
</dbReference>
<feature type="transmembrane region" description="Helical" evidence="3">
    <location>
        <begin position="93"/>
        <end position="112"/>
    </location>
</feature>
<feature type="transmembrane region" description="Helical" evidence="3">
    <location>
        <begin position="325"/>
        <end position="355"/>
    </location>
</feature>
<feature type="repeat" description="TPR" evidence="1">
    <location>
        <begin position="556"/>
        <end position="589"/>
    </location>
</feature>
<accession>A0A1F7Z1F9</accession>
<dbReference type="InterPro" id="IPR019734">
    <property type="entry name" value="TPR_rpt"/>
</dbReference>
<keyword evidence="1" id="KW-0802">TPR repeat</keyword>
<evidence type="ECO:0000313" key="5">
    <source>
        <dbReference type="Proteomes" id="UP000177169"/>
    </source>
</evidence>
<comment type="caution">
    <text evidence="4">The sequence shown here is derived from an EMBL/GenBank/DDBJ whole genome shotgun (WGS) entry which is preliminary data.</text>
</comment>
<evidence type="ECO:0000256" key="3">
    <source>
        <dbReference type="SAM" id="Phobius"/>
    </source>
</evidence>
<feature type="transmembrane region" description="Helical" evidence="3">
    <location>
        <begin position="389"/>
        <end position="407"/>
    </location>
</feature>
<keyword evidence="3" id="KW-1133">Transmembrane helix</keyword>
<proteinExistence type="predicted"/>
<keyword evidence="3" id="KW-0812">Transmembrane</keyword>
<reference evidence="4 5" key="1">
    <citation type="journal article" date="2016" name="Nat. Commun.">
        <title>Thousands of microbial genomes shed light on interconnected biogeochemical processes in an aquifer system.</title>
        <authorList>
            <person name="Anantharaman K."/>
            <person name="Brown C.T."/>
            <person name="Hug L.A."/>
            <person name="Sharon I."/>
            <person name="Castelle C.J."/>
            <person name="Probst A.J."/>
            <person name="Thomas B.C."/>
            <person name="Singh A."/>
            <person name="Wilkins M.J."/>
            <person name="Karaoz U."/>
            <person name="Brodie E.L."/>
            <person name="Williams K.H."/>
            <person name="Hubbard S.S."/>
            <person name="Banfield J.F."/>
        </authorList>
    </citation>
    <scope>NUCLEOTIDE SEQUENCE [LARGE SCALE GENOMIC DNA]</scope>
</reference>
<keyword evidence="3" id="KW-0472">Membrane</keyword>
<organism evidence="4 5">
    <name type="scientific">Candidatus Woesebacteria bacterium RIFCSPHIGHO2_02_FULL_39_13</name>
    <dbReference type="NCBI Taxonomy" id="1802505"/>
    <lineage>
        <taxon>Bacteria</taxon>
        <taxon>Candidatus Woeseibacteriota</taxon>
    </lineage>
</organism>
<name>A0A1F7Z1F9_9BACT</name>
<feature type="transmembrane region" description="Helical" evidence="3">
    <location>
        <begin position="12"/>
        <end position="31"/>
    </location>
</feature>
<dbReference type="Pfam" id="PF14559">
    <property type="entry name" value="TPR_19"/>
    <property type="match status" value="1"/>
</dbReference>
<feature type="repeat" description="TPR" evidence="1">
    <location>
        <begin position="590"/>
        <end position="623"/>
    </location>
</feature>
<evidence type="ECO:0000256" key="1">
    <source>
        <dbReference type="PROSITE-ProRule" id="PRU00339"/>
    </source>
</evidence>
<dbReference type="PANTHER" id="PTHR37422:SF13">
    <property type="entry name" value="LIPOPOLYSACCHARIDE BIOSYNTHESIS PROTEIN PA4999-RELATED"/>
    <property type="match status" value="1"/>
</dbReference>
<sequence>MDKLLEKIEKYILYAVIFLLPIAFFGISPNPFVVPKLAILTFGICLILLVRSVRIISDGKLDFSVGTFDFPVALLAAAYIVSAILRTPNKMEAFLLPGTATALVGGAFLYFLTNQLKDSDKKTLSTLLFGSAVFFSLFSLLAFSGIFSKIPQLPAYVRAQGFTPEGGFLPGVIFLITVLPLGVGLLLSEKQKSTKALFAVAVGVTAFALAIAIYSILPGRPSSPRFPSLNNSWQISVDALKESPIFGVGPGNYLTAFNRFRPLTYNRTDLWPVKFATANNFYLTLMTEVGLLGLAAIILLLISVYKTVRKEAKEQKLVNWGFAGIANLVSLAILIILMAIFPATVFITVLLFIYLSLSTKVKHTSLNLTTQGPAETTQSFAAREVASRFPSILITLPVIIAVILISIRGSRILLAEQKFNSALNFLIKNDAAKTYDTLREAIRLNPYVDRYHATSARVNLALANAIAQRATTAQKPTDQGAAPQPTVSDQDRQNITLLVQQAIAEGKATVALNPLRSGNWEILGQIYRAIMPLAQGADAFAVQTYRQAVALDPFNPNIRIALGGVFYSRGDYDNAIRSFESAVAAKGDHANAHYNLAYAYRDAGNTDRAIQELSLVLSLITDKNSQDYEVAKKALEDLQAKKRSEVAEGEELTPAQGEQSPEIKPPIELPEGTEPPEAPVTPTPSPTPDVSVTPELTPTPAP</sequence>
<feature type="transmembrane region" description="Helical" evidence="3">
    <location>
        <begin position="167"/>
        <end position="187"/>
    </location>
</feature>
<feature type="transmembrane region" description="Helical" evidence="3">
    <location>
        <begin position="124"/>
        <end position="147"/>
    </location>
</feature>
<dbReference type="PROSITE" id="PS50005">
    <property type="entry name" value="TPR"/>
    <property type="match status" value="2"/>
</dbReference>
<feature type="compositionally biased region" description="Pro residues" evidence="2">
    <location>
        <begin position="676"/>
        <end position="687"/>
    </location>
</feature>
<dbReference type="EMBL" id="MGGR01000030">
    <property type="protein sequence ID" value="OGM32545.1"/>
    <property type="molecule type" value="Genomic_DNA"/>
</dbReference>
<dbReference type="InterPro" id="IPR011990">
    <property type="entry name" value="TPR-like_helical_dom_sf"/>
</dbReference>
<evidence type="ECO:0000313" key="4">
    <source>
        <dbReference type="EMBL" id="OGM32545.1"/>
    </source>
</evidence>
<dbReference type="InterPro" id="IPR051533">
    <property type="entry name" value="WaaL-like"/>
</dbReference>
<dbReference type="AlphaFoldDB" id="A0A1F7Z1F9"/>
<evidence type="ECO:0000256" key="2">
    <source>
        <dbReference type="SAM" id="MobiDB-lite"/>
    </source>
</evidence>
<feature type="transmembrane region" description="Helical" evidence="3">
    <location>
        <begin position="68"/>
        <end position="87"/>
    </location>
</feature>
<protein>
    <submittedName>
        <fullName evidence="4">Uncharacterized protein</fullName>
    </submittedName>
</protein>
<dbReference type="Proteomes" id="UP000177169">
    <property type="component" value="Unassembled WGS sequence"/>
</dbReference>
<dbReference type="SUPFAM" id="SSF48452">
    <property type="entry name" value="TPR-like"/>
    <property type="match status" value="1"/>
</dbReference>
<feature type="transmembrane region" description="Helical" evidence="3">
    <location>
        <begin position="37"/>
        <end position="56"/>
    </location>
</feature>
<dbReference type="PANTHER" id="PTHR37422">
    <property type="entry name" value="TEICHURONIC ACID BIOSYNTHESIS PROTEIN TUAE"/>
    <property type="match status" value="1"/>
</dbReference>
<feature type="transmembrane region" description="Helical" evidence="3">
    <location>
        <begin position="281"/>
        <end position="305"/>
    </location>
</feature>
<feature type="transmembrane region" description="Helical" evidence="3">
    <location>
        <begin position="196"/>
        <end position="217"/>
    </location>
</feature>